<dbReference type="InterPro" id="IPR041881">
    <property type="entry name" value="PqqD_sf"/>
</dbReference>
<dbReference type="STRING" id="335543.Sfum_3985"/>
<organism evidence="1 2">
    <name type="scientific">Syntrophobacter fumaroxidans (strain DSM 10017 / MPOB)</name>
    <dbReference type="NCBI Taxonomy" id="335543"/>
    <lineage>
        <taxon>Bacteria</taxon>
        <taxon>Pseudomonadati</taxon>
        <taxon>Thermodesulfobacteriota</taxon>
        <taxon>Syntrophobacteria</taxon>
        <taxon>Syntrophobacterales</taxon>
        <taxon>Syntrophobacteraceae</taxon>
        <taxon>Syntrophobacter</taxon>
    </lineage>
</organism>
<proteinExistence type="predicted"/>
<name>A0LQF0_SYNFM</name>
<evidence type="ECO:0000313" key="2">
    <source>
        <dbReference type="Proteomes" id="UP000001784"/>
    </source>
</evidence>
<evidence type="ECO:0000313" key="1">
    <source>
        <dbReference type="EMBL" id="ABK19652.1"/>
    </source>
</evidence>
<gene>
    <name evidence="1" type="ordered locus">Sfum_3985</name>
</gene>
<keyword evidence="2" id="KW-1185">Reference proteome</keyword>
<dbReference type="EMBL" id="CP000478">
    <property type="protein sequence ID" value="ABK19652.1"/>
    <property type="molecule type" value="Genomic_DNA"/>
</dbReference>
<evidence type="ECO:0008006" key="3">
    <source>
        <dbReference type="Google" id="ProtNLM"/>
    </source>
</evidence>
<sequence length="88" mass="9805">MKRSEDFSLRNVGGQDILVPLGAKVLDMNALITLNATGRIVWELLAQDRSLEYLVTEVVKEFDIDEDSARGDVQAFLNELGRLGLLKT</sequence>
<dbReference type="RefSeq" id="WP_011700767.1">
    <property type="nucleotide sequence ID" value="NC_008554.1"/>
</dbReference>
<dbReference type="Proteomes" id="UP000001784">
    <property type="component" value="Chromosome"/>
</dbReference>
<dbReference type="HOGENOM" id="CLU_159325_0_1_7"/>
<dbReference type="InParanoid" id="A0LQF0"/>
<dbReference type="KEGG" id="sfu:Sfum_3985"/>
<dbReference type="AlphaFoldDB" id="A0LQF0"/>
<dbReference type="Pfam" id="PF05402">
    <property type="entry name" value="PqqD"/>
    <property type="match status" value="1"/>
</dbReference>
<dbReference type="InterPro" id="IPR008792">
    <property type="entry name" value="PQQD"/>
</dbReference>
<protein>
    <recommendedName>
        <fullName evidence="3">Coenzyme PQQ synthesis D</fullName>
    </recommendedName>
</protein>
<dbReference type="OrthoDB" id="5421816at2"/>
<accession>A0LQF0</accession>
<dbReference type="Gene3D" id="1.10.10.1150">
    <property type="entry name" value="Coenzyme PQQ synthesis protein D (PqqD)"/>
    <property type="match status" value="1"/>
</dbReference>
<reference evidence="1 2" key="1">
    <citation type="submission" date="2006-10" db="EMBL/GenBank/DDBJ databases">
        <title>Complete sequence of Syntrophobacter fumaroxidans MPOB.</title>
        <authorList>
            <consortium name="US DOE Joint Genome Institute"/>
            <person name="Copeland A."/>
            <person name="Lucas S."/>
            <person name="Lapidus A."/>
            <person name="Barry K."/>
            <person name="Detter J.C."/>
            <person name="Glavina del Rio T."/>
            <person name="Hammon N."/>
            <person name="Israni S."/>
            <person name="Pitluck S."/>
            <person name="Goltsman E.G."/>
            <person name="Martinez M."/>
            <person name="Schmutz J."/>
            <person name="Larimer F."/>
            <person name="Land M."/>
            <person name="Hauser L."/>
            <person name="Kyrpides N."/>
            <person name="Kim E."/>
            <person name="Boone D.R."/>
            <person name="Brockman F."/>
            <person name="Culley D."/>
            <person name="Ferry J."/>
            <person name="Gunsalus R."/>
            <person name="McInerney M.J."/>
            <person name="Morrison M."/>
            <person name="Plugge C."/>
            <person name="Rohlin L."/>
            <person name="Scholten J."/>
            <person name="Sieber J."/>
            <person name="Stams A.J.M."/>
            <person name="Worm P."/>
            <person name="Henstra A.M."/>
            <person name="Richardson P."/>
        </authorList>
    </citation>
    <scope>NUCLEOTIDE SEQUENCE [LARGE SCALE GENOMIC DNA]</scope>
    <source>
        <strain evidence="2">DSM 10017 / MPOB</strain>
    </source>
</reference>